<protein>
    <recommendedName>
        <fullName evidence="5">Flavin reductase like domain-containing protein</fullName>
    </recommendedName>
</protein>
<feature type="domain" description="Flavin reductase like" evidence="5">
    <location>
        <begin position="123"/>
        <end position="277"/>
    </location>
</feature>
<reference evidence="6 7" key="1">
    <citation type="journal article" date="2021" name="DNA Res.">
        <title>Genome analysis of Candida subhashii reveals its hybrid nature and dual mitochondrial genome conformations.</title>
        <authorList>
            <person name="Mixao V."/>
            <person name="Hegedusova E."/>
            <person name="Saus E."/>
            <person name="Pryszcz L.P."/>
            <person name="Cillingova A."/>
            <person name="Nosek J."/>
            <person name="Gabaldon T."/>
        </authorList>
    </citation>
    <scope>NUCLEOTIDE SEQUENCE [LARGE SCALE GENOMIC DNA]</scope>
    <source>
        <strain evidence="6 7">CBS 10753</strain>
    </source>
</reference>
<dbReference type="AlphaFoldDB" id="A0A8J5QV84"/>
<evidence type="ECO:0000259" key="5">
    <source>
        <dbReference type="SMART" id="SM00903"/>
    </source>
</evidence>
<gene>
    <name evidence="6" type="ORF">J8A68_003630</name>
</gene>
<comment type="caution">
    <text evidence="6">The sequence shown here is derived from an EMBL/GenBank/DDBJ whole genome shotgun (WGS) entry which is preliminary data.</text>
</comment>
<dbReference type="InterPro" id="IPR002563">
    <property type="entry name" value="Flavin_Rdtase-like_dom"/>
</dbReference>
<keyword evidence="7" id="KW-1185">Reference proteome</keyword>
<evidence type="ECO:0000256" key="3">
    <source>
        <dbReference type="ARBA" id="ARBA00022643"/>
    </source>
</evidence>
<dbReference type="Pfam" id="PF01613">
    <property type="entry name" value="Flavin_Reduct"/>
    <property type="match status" value="1"/>
</dbReference>
<dbReference type="GeneID" id="73470430"/>
<keyword evidence="3" id="KW-0288">FMN</keyword>
<evidence type="ECO:0000256" key="4">
    <source>
        <dbReference type="ARBA" id="ARBA00038054"/>
    </source>
</evidence>
<evidence type="ECO:0000313" key="7">
    <source>
        <dbReference type="Proteomes" id="UP000694255"/>
    </source>
</evidence>
<keyword evidence="2" id="KW-0285">Flavoprotein</keyword>
<evidence type="ECO:0000256" key="1">
    <source>
        <dbReference type="ARBA" id="ARBA00001917"/>
    </source>
</evidence>
<dbReference type="GO" id="GO:0010181">
    <property type="term" value="F:FMN binding"/>
    <property type="evidence" value="ECO:0007669"/>
    <property type="project" value="InterPro"/>
</dbReference>
<proteinExistence type="inferred from homology"/>
<accession>A0A8J5QV84</accession>
<evidence type="ECO:0000256" key="2">
    <source>
        <dbReference type="ARBA" id="ARBA00022630"/>
    </source>
</evidence>
<comment type="cofactor">
    <cofactor evidence="1">
        <name>FMN</name>
        <dbReference type="ChEBI" id="CHEBI:58210"/>
    </cofactor>
</comment>
<evidence type="ECO:0000313" key="6">
    <source>
        <dbReference type="EMBL" id="KAG7662860.1"/>
    </source>
</evidence>
<dbReference type="Proteomes" id="UP000694255">
    <property type="component" value="Unassembled WGS sequence"/>
</dbReference>
<organism evidence="6 7">
    <name type="scientific">[Candida] subhashii</name>
    <dbReference type="NCBI Taxonomy" id="561895"/>
    <lineage>
        <taxon>Eukaryota</taxon>
        <taxon>Fungi</taxon>
        <taxon>Dikarya</taxon>
        <taxon>Ascomycota</taxon>
        <taxon>Saccharomycotina</taxon>
        <taxon>Pichiomycetes</taxon>
        <taxon>Debaryomycetaceae</taxon>
        <taxon>Spathaspora</taxon>
    </lineage>
</organism>
<dbReference type="OrthoDB" id="10250990at2759"/>
<comment type="similarity">
    <text evidence="4">Belongs to the flavoredoxin family.</text>
</comment>
<dbReference type="PANTHER" id="PTHR33798:SF5">
    <property type="entry name" value="FLAVIN REDUCTASE LIKE DOMAIN-CONTAINING PROTEIN"/>
    <property type="match status" value="1"/>
</dbReference>
<dbReference type="RefSeq" id="XP_049263093.1">
    <property type="nucleotide sequence ID" value="XM_049407506.1"/>
</dbReference>
<dbReference type="PANTHER" id="PTHR33798">
    <property type="entry name" value="FLAVOPROTEIN OXYGENASE"/>
    <property type="match status" value="1"/>
</dbReference>
<dbReference type="EMBL" id="JAGSYN010000160">
    <property type="protein sequence ID" value="KAG7662860.1"/>
    <property type="molecule type" value="Genomic_DNA"/>
</dbReference>
<dbReference type="SMART" id="SM00903">
    <property type="entry name" value="Flavin_Reduct"/>
    <property type="match status" value="1"/>
</dbReference>
<name>A0A8J5QV84_9ASCO</name>
<sequence length="325" mass="36721">MKVLRLFNRQQHLLTSRYFSKTISPIMTQTVDAQPGSATPEEPKRFGLENQVKRNPHPDFNKVENSRPKFDSDLAWNYTQIPDKDWKAGSGANNDDWKNHQKIEIDPYGPNRNPVDNYKTLISAVVPRPIGFVSTISKDGVRNLAPFSYFTLVNHDPPIFTIGFSGGRGNPKDTCQNILDTEELTINIISEWFVEAANFCSTNAPIDIDEWKLSGLTPLESSKVAPPHVGESAFSIEAKLIHSHEWKSKQDPNRATGVLCIVEGVNFHVREDVINKDLNNLDIAKLKPVSRLGGITYARTVHGYEKLRPDYAKEEQKDEVKELLK</sequence>